<sequence>MTANEQRSATQSTPEERLTEFYAAFNRVVTGRDDAAELEAILTDDVTWIDATAGERADPTSSGIDCVLETAVLEPGRRADHLQALPERFIDAGETVIVAGAYVGTVGEETFDIAFAHVFDLRDGRIRRWTSYRDSALERRVFDA</sequence>
<dbReference type="SUPFAM" id="SSF54427">
    <property type="entry name" value="NTF2-like"/>
    <property type="match status" value="1"/>
</dbReference>
<dbReference type="Proteomes" id="UP000011632">
    <property type="component" value="Unassembled WGS sequence"/>
</dbReference>
<dbReference type="RefSeq" id="WP_006429156.1">
    <property type="nucleotide sequence ID" value="NZ_AOID01000003.1"/>
</dbReference>
<evidence type="ECO:0000313" key="3">
    <source>
        <dbReference type="Proteomes" id="UP000011632"/>
    </source>
</evidence>
<dbReference type="PANTHER" id="PTHR41252:SF1">
    <property type="entry name" value="BLR2505 PROTEIN"/>
    <property type="match status" value="1"/>
</dbReference>
<proteinExistence type="predicted"/>
<feature type="domain" description="SnoaL-like" evidence="1">
    <location>
        <begin position="19"/>
        <end position="129"/>
    </location>
</feature>
<reference evidence="2 3" key="1">
    <citation type="journal article" date="2014" name="PLoS Genet.">
        <title>Phylogenetically driven sequencing of extremely halophilic archaea reveals strategies for static and dynamic osmo-response.</title>
        <authorList>
            <person name="Becker E.A."/>
            <person name="Seitzer P.M."/>
            <person name="Tritt A."/>
            <person name="Larsen D."/>
            <person name="Krusor M."/>
            <person name="Yao A.I."/>
            <person name="Wu D."/>
            <person name="Madern D."/>
            <person name="Eisen J.A."/>
            <person name="Darling A.E."/>
            <person name="Facciotti M.T."/>
        </authorList>
    </citation>
    <scope>NUCLEOTIDE SEQUENCE [LARGE SCALE GENOMIC DNA]</scope>
    <source>
        <strain evidence="2 3">JCM 10478</strain>
    </source>
</reference>
<dbReference type="STRING" id="1227496.C489_00701"/>
<dbReference type="EMBL" id="AOID01000003">
    <property type="protein sequence ID" value="ELY71442.1"/>
    <property type="molecule type" value="Genomic_DNA"/>
</dbReference>
<protein>
    <recommendedName>
        <fullName evidence="1">SnoaL-like domain-containing protein</fullName>
    </recommendedName>
</protein>
<evidence type="ECO:0000259" key="1">
    <source>
        <dbReference type="Pfam" id="PF12680"/>
    </source>
</evidence>
<gene>
    <name evidence="2" type="ORF">C489_00701</name>
</gene>
<dbReference type="AlphaFoldDB" id="L9YCK8"/>
<accession>L9YCK8</accession>
<organism evidence="2 3">
    <name type="scientific">Natrinema versiforme JCM 10478</name>
    <dbReference type="NCBI Taxonomy" id="1227496"/>
    <lineage>
        <taxon>Archaea</taxon>
        <taxon>Methanobacteriati</taxon>
        <taxon>Methanobacteriota</taxon>
        <taxon>Stenosarchaea group</taxon>
        <taxon>Halobacteria</taxon>
        <taxon>Halobacteriales</taxon>
        <taxon>Natrialbaceae</taxon>
        <taxon>Natrinema</taxon>
    </lineage>
</organism>
<dbReference type="OrthoDB" id="183337at2157"/>
<dbReference type="PANTHER" id="PTHR41252">
    <property type="entry name" value="BLR2505 PROTEIN"/>
    <property type="match status" value="1"/>
</dbReference>
<name>L9YCK8_9EURY</name>
<dbReference type="InterPro" id="IPR032710">
    <property type="entry name" value="NTF2-like_dom_sf"/>
</dbReference>
<dbReference type="PATRIC" id="fig|1227496.3.peg.146"/>
<dbReference type="Pfam" id="PF12680">
    <property type="entry name" value="SnoaL_2"/>
    <property type="match status" value="1"/>
</dbReference>
<comment type="caution">
    <text evidence="2">The sequence shown here is derived from an EMBL/GenBank/DDBJ whole genome shotgun (WGS) entry which is preliminary data.</text>
</comment>
<dbReference type="Gene3D" id="3.10.450.50">
    <property type="match status" value="1"/>
</dbReference>
<evidence type="ECO:0000313" key="2">
    <source>
        <dbReference type="EMBL" id="ELY71442.1"/>
    </source>
</evidence>
<keyword evidence="3" id="KW-1185">Reference proteome</keyword>
<dbReference type="InterPro" id="IPR037401">
    <property type="entry name" value="SnoaL-like"/>
</dbReference>